<gene>
    <name evidence="2" type="ordered locus">Psed_0220</name>
</gene>
<evidence type="ECO:0000256" key="1">
    <source>
        <dbReference type="ARBA" id="ARBA00010617"/>
    </source>
</evidence>
<dbReference type="InterPro" id="IPR002397">
    <property type="entry name" value="Cyt_P450_B"/>
</dbReference>
<dbReference type="InterPro" id="IPR036396">
    <property type="entry name" value="Cyt_P450_sf"/>
</dbReference>
<name>F4CM08_PSEUX</name>
<proteinExistence type="inferred from homology"/>
<dbReference type="eggNOG" id="COG2124">
    <property type="taxonomic scope" value="Bacteria"/>
</dbReference>
<dbReference type="GO" id="GO:0020037">
    <property type="term" value="F:heme binding"/>
    <property type="evidence" value="ECO:0007669"/>
    <property type="project" value="InterPro"/>
</dbReference>
<reference evidence="2 3" key="1">
    <citation type="journal article" date="2011" name="J. Bacteriol.">
        <title>Genome sequence of the 1,4-dioxane-degrading Pseudonocardia dioxanivorans strain CB1190.</title>
        <authorList>
            <person name="Sales C.M."/>
            <person name="Mahendra S."/>
            <person name="Grostern A."/>
            <person name="Parales R.E."/>
            <person name="Goodwin L.A."/>
            <person name="Woyke T."/>
            <person name="Nolan M."/>
            <person name="Lapidus A."/>
            <person name="Chertkov O."/>
            <person name="Ovchinnikova G."/>
            <person name="Sczyrba A."/>
            <person name="Alvarez-Cohen L."/>
        </authorList>
    </citation>
    <scope>NUCLEOTIDE SEQUENCE [LARGE SCALE GENOMIC DNA]</scope>
    <source>
        <strain evidence="3">ATCC 55486 / DSM 44775 / JCM 13855 / CB1190</strain>
    </source>
</reference>
<dbReference type="InterPro" id="IPR001128">
    <property type="entry name" value="Cyt_P450"/>
</dbReference>
<keyword evidence="2" id="KW-0575">Peroxidase</keyword>
<organism evidence="2 3">
    <name type="scientific">Pseudonocardia dioxanivorans (strain ATCC 55486 / DSM 44775 / JCM 13855 / CB1190)</name>
    <dbReference type="NCBI Taxonomy" id="675635"/>
    <lineage>
        <taxon>Bacteria</taxon>
        <taxon>Bacillati</taxon>
        <taxon>Actinomycetota</taxon>
        <taxon>Actinomycetes</taxon>
        <taxon>Pseudonocardiales</taxon>
        <taxon>Pseudonocardiaceae</taxon>
        <taxon>Pseudonocardia</taxon>
    </lineage>
</organism>
<dbReference type="PANTHER" id="PTHR46696">
    <property type="entry name" value="P450, PUTATIVE (EUROFUNG)-RELATED"/>
    <property type="match status" value="1"/>
</dbReference>
<sequence length="400" mass="44123">MTTASALELPAAMDPFRPENLADPYPFYERLRACGPVAHLPGRDTWFVSTYASVSQVLRNYREFVSGLGSSYHRVSESGFRFPFIDNDPPEHTRIRRSVQRHFGKGPMAELRPMVRADIERLAAPALAAGTVDVVEAFSRTIPNLTIRHVTGIPAPDARTMAGWADAAFHVVGPEPDPEYVALIMESLEWLSTEGLPAMPAHCLGRLMMEQGGDDGLLAAEGSERLFALASIWVAGVDTTNSLISNMIRAFTLFPEQWQLLREDRSLIPAAVEEALRWDSPVRVFMRRTVDEVEFQGVTIPADADVCALFPSANRDPEVFERADEFDITLRRPTAHVAFGASIHLCLGAPVARLEAAELLAHLADNVERFEQAGEPVRGVSRVVRNFSSLPTRLVPAARA</sequence>
<dbReference type="Proteomes" id="UP000007809">
    <property type="component" value="Chromosome"/>
</dbReference>
<keyword evidence="2" id="KW-0560">Oxidoreductase</keyword>
<dbReference type="RefSeq" id="WP_013672436.1">
    <property type="nucleotide sequence ID" value="NC_015312.1"/>
</dbReference>
<protein>
    <submittedName>
        <fullName evidence="2">Peroxidase</fullName>
        <ecNumber evidence="2">1.11.1.7</ecNumber>
    </submittedName>
</protein>
<dbReference type="GO" id="GO:0140825">
    <property type="term" value="F:lactoperoxidase activity"/>
    <property type="evidence" value="ECO:0007669"/>
    <property type="project" value="UniProtKB-EC"/>
</dbReference>
<dbReference type="OrthoDB" id="9801155at2"/>
<dbReference type="AlphaFoldDB" id="F4CM08"/>
<dbReference type="Pfam" id="PF00067">
    <property type="entry name" value="p450"/>
    <property type="match status" value="1"/>
</dbReference>
<dbReference type="EMBL" id="CP002593">
    <property type="protein sequence ID" value="AEA22495.1"/>
    <property type="molecule type" value="Genomic_DNA"/>
</dbReference>
<dbReference type="Gene3D" id="1.10.630.10">
    <property type="entry name" value="Cytochrome P450"/>
    <property type="match status" value="1"/>
</dbReference>
<accession>F4CM08</accession>
<evidence type="ECO:0000313" key="2">
    <source>
        <dbReference type="EMBL" id="AEA22495.1"/>
    </source>
</evidence>
<evidence type="ECO:0000313" key="3">
    <source>
        <dbReference type="Proteomes" id="UP000007809"/>
    </source>
</evidence>
<dbReference type="SUPFAM" id="SSF48264">
    <property type="entry name" value="Cytochrome P450"/>
    <property type="match status" value="1"/>
</dbReference>
<dbReference type="GO" id="GO:0016705">
    <property type="term" value="F:oxidoreductase activity, acting on paired donors, with incorporation or reduction of molecular oxygen"/>
    <property type="evidence" value="ECO:0007669"/>
    <property type="project" value="InterPro"/>
</dbReference>
<dbReference type="PRINTS" id="PR00359">
    <property type="entry name" value="BP450"/>
</dbReference>
<dbReference type="PANTHER" id="PTHR46696:SF1">
    <property type="entry name" value="CYTOCHROME P450 YJIB-RELATED"/>
    <property type="match status" value="1"/>
</dbReference>
<keyword evidence="3" id="KW-1185">Reference proteome</keyword>
<dbReference type="GO" id="GO:0004497">
    <property type="term" value="F:monooxygenase activity"/>
    <property type="evidence" value="ECO:0007669"/>
    <property type="project" value="InterPro"/>
</dbReference>
<comment type="similarity">
    <text evidence="1">Belongs to the cytochrome P450 family.</text>
</comment>
<dbReference type="GO" id="GO:0005506">
    <property type="term" value="F:iron ion binding"/>
    <property type="evidence" value="ECO:0007669"/>
    <property type="project" value="InterPro"/>
</dbReference>
<dbReference type="HOGENOM" id="CLU_033716_0_2_11"/>
<dbReference type="STRING" id="675635.Psed_0220"/>
<dbReference type="EC" id="1.11.1.7" evidence="2"/>
<dbReference type="KEGG" id="pdx:Psed_0220"/>